<dbReference type="Proteomes" id="UP000635278">
    <property type="component" value="Unassembled WGS sequence"/>
</dbReference>
<evidence type="ECO:0000313" key="1">
    <source>
        <dbReference type="EMBL" id="NHN85433.1"/>
    </source>
</evidence>
<protein>
    <recommendedName>
        <fullName evidence="3">Transposase</fullName>
    </recommendedName>
</protein>
<accession>A0ABX0JPQ3</accession>
<keyword evidence="2" id="KW-1185">Reference proteome</keyword>
<evidence type="ECO:0008006" key="3">
    <source>
        <dbReference type="Google" id="ProtNLM"/>
    </source>
</evidence>
<proteinExistence type="predicted"/>
<evidence type="ECO:0000313" key="2">
    <source>
        <dbReference type="Proteomes" id="UP000635278"/>
    </source>
</evidence>
<organism evidence="1 2">
    <name type="scientific">Acetobacter musti</name>
    <dbReference type="NCBI Taxonomy" id="864732"/>
    <lineage>
        <taxon>Bacteria</taxon>
        <taxon>Pseudomonadati</taxon>
        <taxon>Pseudomonadota</taxon>
        <taxon>Alphaproteobacteria</taxon>
        <taxon>Acetobacterales</taxon>
        <taxon>Acetobacteraceae</taxon>
        <taxon>Acetobacter</taxon>
    </lineage>
</organism>
<reference evidence="1 2" key="1">
    <citation type="journal article" date="2020" name="Int. J. Syst. Evol. Microbiol.">
        <title>Novel acetic acid bacteria from cider fermentations: Acetobacter conturbans sp. nov. and Acetobacter fallax sp. nov.</title>
        <authorList>
            <person name="Sombolestani A.S."/>
            <person name="Cleenwerck I."/>
            <person name="Cnockaert M."/>
            <person name="Borremans W."/>
            <person name="Wieme A.D."/>
            <person name="De Vuyst L."/>
            <person name="Vandamme P."/>
        </authorList>
    </citation>
    <scope>NUCLEOTIDE SEQUENCE [LARGE SCALE GENOMIC DNA]</scope>
    <source>
        <strain evidence="1 2">LMG 30640</strain>
    </source>
</reference>
<gene>
    <name evidence="1" type="ORF">GOB93_12385</name>
</gene>
<name>A0ABX0JPQ3_9PROT</name>
<sequence>MTRGSVDWATLKRRKREADCEMLKTFPGARMMFRSRQARVMARASWPAGGLIRDGWFVGIRALSLPRTSLRA</sequence>
<dbReference type="EMBL" id="WOTB01000016">
    <property type="protein sequence ID" value="NHN85433.1"/>
    <property type="molecule type" value="Genomic_DNA"/>
</dbReference>
<dbReference type="RefSeq" id="WP_173583827.1">
    <property type="nucleotide sequence ID" value="NZ_WOTB01000016.1"/>
</dbReference>
<comment type="caution">
    <text evidence="1">The sequence shown here is derived from an EMBL/GenBank/DDBJ whole genome shotgun (WGS) entry which is preliminary data.</text>
</comment>